<evidence type="ECO:0000313" key="3">
    <source>
        <dbReference type="Proteomes" id="UP001432027"/>
    </source>
</evidence>
<proteinExistence type="predicted"/>
<keyword evidence="1" id="KW-0732">Signal</keyword>
<evidence type="ECO:0000313" key="2">
    <source>
        <dbReference type="EMBL" id="GMS98833.1"/>
    </source>
</evidence>
<gene>
    <name evidence="2" type="ORF">PENTCL1PPCAC_21008</name>
</gene>
<feature type="non-terminal residue" evidence="2">
    <location>
        <position position="1"/>
    </location>
</feature>
<dbReference type="InterPro" id="IPR016187">
    <property type="entry name" value="CTDL_fold"/>
</dbReference>
<feature type="chain" id="PRO_5043428254" description="C-type lectin" evidence="1">
    <location>
        <begin position="22"/>
        <end position="60"/>
    </location>
</feature>
<dbReference type="AlphaFoldDB" id="A0AAV5TWA4"/>
<name>A0AAV5TWA4_9BILA</name>
<organism evidence="2 3">
    <name type="scientific">Pristionchus entomophagus</name>
    <dbReference type="NCBI Taxonomy" id="358040"/>
    <lineage>
        <taxon>Eukaryota</taxon>
        <taxon>Metazoa</taxon>
        <taxon>Ecdysozoa</taxon>
        <taxon>Nematoda</taxon>
        <taxon>Chromadorea</taxon>
        <taxon>Rhabditida</taxon>
        <taxon>Rhabditina</taxon>
        <taxon>Diplogasteromorpha</taxon>
        <taxon>Diplogasteroidea</taxon>
        <taxon>Neodiplogasteridae</taxon>
        <taxon>Pristionchus</taxon>
    </lineage>
</organism>
<accession>A0AAV5TWA4</accession>
<sequence>LFFFTHQFWIGLLCFGHEKFAWVDGSPYIINNFNPDHLCDPTSGVIFMKDETWYTTGVNS</sequence>
<evidence type="ECO:0000256" key="1">
    <source>
        <dbReference type="SAM" id="SignalP"/>
    </source>
</evidence>
<dbReference type="Proteomes" id="UP001432027">
    <property type="component" value="Unassembled WGS sequence"/>
</dbReference>
<keyword evidence="3" id="KW-1185">Reference proteome</keyword>
<dbReference type="EMBL" id="BTSX01000005">
    <property type="protein sequence ID" value="GMS98833.1"/>
    <property type="molecule type" value="Genomic_DNA"/>
</dbReference>
<feature type="non-terminal residue" evidence="2">
    <location>
        <position position="60"/>
    </location>
</feature>
<comment type="caution">
    <text evidence="2">The sequence shown here is derived from an EMBL/GenBank/DDBJ whole genome shotgun (WGS) entry which is preliminary data.</text>
</comment>
<feature type="signal peptide" evidence="1">
    <location>
        <begin position="1"/>
        <end position="21"/>
    </location>
</feature>
<protein>
    <recommendedName>
        <fullName evidence="4">C-type lectin</fullName>
    </recommendedName>
</protein>
<reference evidence="2" key="1">
    <citation type="submission" date="2023-10" db="EMBL/GenBank/DDBJ databases">
        <title>Genome assembly of Pristionchus species.</title>
        <authorList>
            <person name="Yoshida K."/>
            <person name="Sommer R.J."/>
        </authorList>
    </citation>
    <scope>NUCLEOTIDE SEQUENCE</scope>
    <source>
        <strain evidence="2">RS0144</strain>
    </source>
</reference>
<evidence type="ECO:0008006" key="4">
    <source>
        <dbReference type="Google" id="ProtNLM"/>
    </source>
</evidence>
<dbReference type="SUPFAM" id="SSF56436">
    <property type="entry name" value="C-type lectin-like"/>
    <property type="match status" value="1"/>
</dbReference>